<evidence type="ECO:0000313" key="2">
    <source>
        <dbReference type="EMBL" id="MFC6020412.1"/>
    </source>
</evidence>
<protein>
    <submittedName>
        <fullName evidence="2">DUF262 domain-containing protein</fullName>
    </submittedName>
</protein>
<evidence type="ECO:0000313" key="3">
    <source>
        <dbReference type="Proteomes" id="UP001596203"/>
    </source>
</evidence>
<dbReference type="PANTHER" id="PTHR37292">
    <property type="entry name" value="VNG6097C"/>
    <property type="match status" value="1"/>
</dbReference>
<dbReference type="PANTHER" id="PTHR37292:SF2">
    <property type="entry name" value="DUF262 DOMAIN-CONTAINING PROTEIN"/>
    <property type="match status" value="1"/>
</dbReference>
<keyword evidence="3" id="KW-1185">Reference proteome</keyword>
<dbReference type="RefSeq" id="WP_377427569.1">
    <property type="nucleotide sequence ID" value="NZ_JBHSPR010000032.1"/>
</dbReference>
<sequence>MPHQREQGERMAVQAEDFTVRPEVLLLEELLDEVRVGRLRVPRFQRPYVWRPDQMLDLYDSIERGFPIGSILVWETSLPLPSLDQVAGIEVPPAPEGTVAYLLDGHQRLSTLFGTLLRRPEPPGSGPDRHWWIYRTLGAPDQREVRFQHWGKNAPPANLLPMQAVLRTMDFLAHARRIARDASTADDTDALVDEAEQVAQRIKAYKVPVVRLQGGDLAHAVEAFSRVNSGGRQISPDQMVSALTYRAESDETLTDRIAAIRESIADSGFGDIVAEPVFQTIVAITGEDDVQGARWTALADRVGNTLDRTVAQAEIALHRAVRFLRYEVGVPVAWLVPYPQQIMLLAVFFHHRPDPEGAQSRELARWFWSTSWATTFVGGNGFQLRRTLHQIRAFATGRTELSLQGQYAQPLPERFDTEDGRVRAFLLWELGHFGQRYGLDGEPIELVELLARSGSAAYRRVVTGVREASAIANRIVLPTPPGTSVRDALLDLPPKRLRSVAVSHAIPPAALARLLADDRDGFIRERTATLVGLEQEFIQETGAELAWESGRENGA</sequence>
<organism evidence="2 3">
    <name type="scientific">Plantactinospora solaniradicis</name>
    <dbReference type="NCBI Taxonomy" id="1723736"/>
    <lineage>
        <taxon>Bacteria</taxon>
        <taxon>Bacillati</taxon>
        <taxon>Actinomycetota</taxon>
        <taxon>Actinomycetes</taxon>
        <taxon>Micromonosporales</taxon>
        <taxon>Micromonosporaceae</taxon>
        <taxon>Plantactinospora</taxon>
    </lineage>
</organism>
<reference evidence="3" key="1">
    <citation type="journal article" date="2019" name="Int. J. Syst. Evol. Microbiol.">
        <title>The Global Catalogue of Microorganisms (GCM) 10K type strain sequencing project: providing services to taxonomists for standard genome sequencing and annotation.</title>
        <authorList>
            <consortium name="The Broad Institute Genomics Platform"/>
            <consortium name="The Broad Institute Genome Sequencing Center for Infectious Disease"/>
            <person name="Wu L."/>
            <person name="Ma J."/>
        </authorList>
    </citation>
    <scope>NUCLEOTIDE SEQUENCE [LARGE SCALE GENOMIC DNA]</scope>
    <source>
        <strain evidence="3">ZS-35-S2</strain>
    </source>
</reference>
<accession>A0ABW1KH12</accession>
<proteinExistence type="predicted"/>
<dbReference type="Pfam" id="PF03235">
    <property type="entry name" value="GmrSD_N"/>
    <property type="match status" value="1"/>
</dbReference>
<dbReference type="InterPro" id="IPR004919">
    <property type="entry name" value="GmrSD_N"/>
</dbReference>
<feature type="domain" description="GmrSD restriction endonucleases N-terminal" evidence="1">
    <location>
        <begin position="27"/>
        <end position="242"/>
    </location>
</feature>
<dbReference type="Proteomes" id="UP001596203">
    <property type="component" value="Unassembled WGS sequence"/>
</dbReference>
<comment type="caution">
    <text evidence="2">The sequence shown here is derived from an EMBL/GenBank/DDBJ whole genome shotgun (WGS) entry which is preliminary data.</text>
</comment>
<gene>
    <name evidence="2" type="ORF">ACFP2T_30110</name>
</gene>
<evidence type="ECO:0000259" key="1">
    <source>
        <dbReference type="Pfam" id="PF03235"/>
    </source>
</evidence>
<name>A0ABW1KH12_9ACTN</name>
<dbReference type="EMBL" id="JBHSPR010000032">
    <property type="protein sequence ID" value="MFC6020412.1"/>
    <property type="molecule type" value="Genomic_DNA"/>
</dbReference>